<keyword evidence="2 6" id="KW-0662">Pyridine nucleotide biosynthesis</keyword>
<dbReference type="Proteomes" id="UP000238338">
    <property type="component" value="Unassembled WGS sequence"/>
</dbReference>
<comment type="caution">
    <text evidence="9">The sequence shown here is derived from an EMBL/GenBank/DDBJ whole genome shotgun (WGS) entry which is preliminary data.</text>
</comment>
<dbReference type="InterPro" id="IPR011182">
    <property type="entry name" value="L-Asp_DH"/>
</dbReference>
<evidence type="ECO:0000259" key="7">
    <source>
        <dbReference type="Pfam" id="PF01958"/>
    </source>
</evidence>
<dbReference type="RefSeq" id="WP_105515384.1">
    <property type="nucleotide sequence ID" value="NZ_PVEP01000006.1"/>
</dbReference>
<dbReference type="Gene3D" id="3.30.360.10">
    <property type="entry name" value="Dihydrodipicolinate Reductase, domain 2"/>
    <property type="match status" value="1"/>
</dbReference>
<protein>
    <recommendedName>
        <fullName evidence="6">L-aspartate dehydrogenase</fullName>
        <ecNumber evidence="6">1.4.1.21</ecNumber>
    </recommendedName>
</protein>
<dbReference type="NCBIfam" id="NF009828">
    <property type="entry name" value="PRK13303.1-3"/>
    <property type="match status" value="1"/>
</dbReference>
<dbReference type="InterPro" id="IPR020626">
    <property type="entry name" value="Asp_DH_prok"/>
</dbReference>
<comment type="miscellaneous">
    <text evidence="6">The iminoaspartate product is unstable in aqueous solution and can decompose to oxaloacetate and ammonia.</text>
</comment>
<keyword evidence="10" id="KW-1185">Reference proteome</keyword>
<dbReference type="SUPFAM" id="SSF51735">
    <property type="entry name" value="NAD(P)-binding Rossmann-fold domains"/>
    <property type="match status" value="1"/>
</dbReference>
<dbReference type="HAMAP" id="MF_01265">
    <property type="entry name" value="NadX"/>
    <property type="match status" value="1"/>
</dbReference>
<feature type="binding site" evidence="6">
    <location>
        <position position="180"/>
    </location>
    <ligand>
        <name>NAD(+)</name>
        <dbReference type="ChEBI" id="CHEBI:57540"/>
    </ligand>
</feature>
<evidence type="ECO:0000313" key="10">
    <source>
        <dbReference type="Proteomes" id="UP000238338"/>
    </source>
</evidence>
<feature type="domain" description="Aspartate dehydrogenase" evidence="7">
    <location>
        <begin position="158"/>
        <end position="245"/>
    </location>
</feature>
<evidence type="ECO:0000256" key="3">
    <source>
        <dbReference type="ARBA" id="ARBA00022857"/>
    </source>
</evidence>
<dbReference type="EMBL" id="PVEP01000006">
    <property type="protein sequence ID" value="PQV55911.1"/>
    <property type="molecule type" value="Genomic_DNA"/>
</dbReference>
<dbReference type="PANTHER" id="PTHR31873">
    <property type="entry name" value="L-ASPARTATE DEHYDROGENASE-RELATED"/>
    <property type="match status" value="1"/>
</dbReference>
<dbReference type="UniPathway" id="UPA00253">
    <property type="reaction ID" value="UER00456"/>
</dbReference>
<evidence type="ECO:0000313" key="9">
    <source>
        <dbReference type="EMBL" id="PQV55911.1"/>
    </source>
</evidence>
<gene>
    <name evidence="6" type="primary">nadX</name>
    <name evidence="9" type="ORF">LX70_02796</name>
</gene>
<keyword evidence="4 6" id="KW-0560">Oxidoreductase</keyword>
<comment type="catalytic activity">
    <reaction evidence="6">
        <text>L-aspartate + NADP(+) + H2O = oxaloacetate + NH4(+) + NADPH + H(+)</text>
        <dbReference type="Rhea" id="RHEA:11784"/>
        <dbReference type="ChEBI" id="CHEBI:15377"/>
        <dbReference type="ChEBI" id="CHEBI:15378"/>
        <dbReference type="ChEBI" id="CHEBI:16452"/>
        <dbReference type="ChEBI" id="CHEBI:28938"/>
        <dbReference type="ChEBI" id="CHEBI:29991"/>
        <dbReference type="ChEBI" id="CHEBI:57783"/>
        <dbReference type="ChEBI" id="CHEBI:58349"/>
        <dbReference type="EC" id="1.4.1.21"/>
    </reaction>
</comment>
<dbReference type="InterPro" id="IPR036291">
    <property type="entry name" value="NAD(P)-bd_dom_sf"/>
</dbReference>
<dbReference type="GO" id="GO:0033735">
    <property type="term" value="F:aspartate dehydrogenase [NAD(P)+] activity"/>
    <property type="evidence" value="ECO:0007669"/>
    <property type="project" value="UniProtKB-EC"/>
</dbReference>
<feature type="domain" description="Aspartate/homoserine dehydrogenase NAD-binding" evidence="8">
    <location>
        <begin position="7"/>
        <end position="110"/>
    </location>
</feature>
<dbReference type="Pfam" id="PF01958">
    <property type="entry name" value="Asp_DH_C"/>
    <property type="match status" value="1"/>
</dbReference>
<name>A0A2S8S524_9RHOB</name>
<dbReference type="OrthoDB" id="8456681at2"/>
<dbReference type="SUPFAM" id="SSF55347">
    <property type="entry name" value="Glyceraldehyde-3-phosphate dehydrogenase-like, C-terminal domain"/>
    <property type="match status" value="1"/>
</dbReference>
<comment type="function">
    <text evidence="6">Specifically catalyzes the NAD or NADP-dependent dehydrogenation of L-aspartate to iminoaspartate.</text>
</comment>
<organism evidence="9 10">
    <name type="scientific">Albidovulum denitrificans</name>
    <dbReference type="NCBI Taxonomy" id="404881"/>
    <lineage>
        <taxon>Bacteria</taxon>
        <taxon>Pseudomonadati</taxon>
        <taxon>Pseudomonadota</taxon>
        <taxon>Alphaproteobacteria</taxon>
        <taxon>Rhodobacterales</taxon>
        <taxon>Paracoccaceae</taxon>
        <taxon>Albidovulum</taxon>
    </lineage>
</organism>
<evidence type="ECO:0000259" key="8">
    <source>
        <dbReference type="Pfam" id="PF03447"/>
    </source>
</evidence>
<dbReference type="Gene3D" id="3.40.50.720">
    <property type="entry name" value="NAD(P)-binding Rossmann-like Domain"/>
    <property type="match status" value="1"/>
</dbReference>
<dbReference type="AlphaFoldDB" id="A0A2S8S524"/>
<dbReference type="InterPro" id="IPR002811">
    <property type="entry name" value="Asp_DH"/>
</dbReference>
<keyword evidence="5 6" id="KW-0520">NAD</keyword>
<evidence type="ECO:0000256" key="4">
    <source>
        <dbReference type="ARBA" id="ARBA00023002"/>
    </source>
</evidence>
<comment type="similarity">
    <text evidence="1 6">Belongs to the L-aspartate dehydrogenase family.</text>
</comment>
<proteinExistence type="inferred from homology"/>
<feature type="binding site" evidence="6">
    <location>
        <position position="114"/>
    </location>
    <ligand>
        <name>NAD(+)</name>
        <dbReference type="ChEBI" id="CHEBI:57540"/>
    </ligand>
</feature>
<accession>A0A2S8S524</accession>
<keyword evidence="3 6" id="KW-0521">NADP</keyword>
<comment type="catalytic activity">
    <reaction evidence="6">
        <text>L-aspartate + NAD(+) + H2O = oxaloacetate + NH4(+) + NADH + H(+)</text>
        <dbReference type="Rhea" id="RHEA:11788"/>
        <dbReference type="ChEBI" id="CHEBI:15377"/>
        <dbReference type="ChEBI" id="CHEBI:15378"/>
        <dbReference type="ChEBI" id="CHEBI:16452"/>
        <dbReference type="ChEBI" id="CHEBI:28938"/>
        <dbReference type="ChEBI" id="CHEBI:29991"/>
        <dbReference type="ChEBI" id="CHEBI:57540"/>
        <dbReference type="ChEBI" id="CHEBI:57945"/>
        <dbReference type="EC" id="1.4.1.21"/>
    </reaction>
</comment>
<dbReference type="GO" id="GO:0009435">
    <property type="term" value="P:NAD+ biosynthetic process"/>
    <property type="evidence" value="ECO:0007669"/>
    <property type="project" value="UniProtKB-UniRule"/>
</dbReference>
<dbReference type="EC" id="1.4.1.21" evidence="6"/>
<dbReference type="GO" id="GO:0051287">
    <property type="term" value="F:NAD binding"/>
    <property type="evidence" value="ECO:0007669"/>
    <property type="project" value="UniProtKB-UniRule"/>
</dbReference>
<dbReference type="GO" id="GO:0016639">
    <property type="term" value="F:oxidoreductase activity, acting on the CH-NH2 group of donors, NAD or NADP as acceptor"/>
    <property type="evidence" value="ECO:0007669"/>
    <property type="project" value="UniProtKB-UniRule"/>
</dbReference>
<feature type="active site" evidence="6">
    <location>
        <position position="210"/>
    </location>
</feature>
<dbReference type="PIRSF" id="PIRSF005227">
    <property type="entry name" value="Asp_dh_NAD_syn"/>
    <property type="match status" value="1"/>
</dbReference>
<dbReference type="GO" id="GO:0050661">
    <property type="term" value="F:NADP binding"/>
    <property type="evidence" value="ECO:0007669"/>
    <property type="project" value="UniProtKB-UniRule"/>
</dbReference>
<dbReference type="Pfam" id="PF03447">
    <property type="entry name" value="NAD_binding_3"/>
    <property type="match status" value="1"/>
</dbReference>
<evidence type="ECO:0000256" key="2">
    <source>
        <dbReference type="ARBA" id="ARBA00022642"/>
    </source>
</evidence>
<sequence>MTIGIIGEGAIAGYVAAHLAETGAALRAILVRPARLEGAGPPRVASAADLPEGLDMMVDCAGHAALAEHGPAILERGIDLVTVSLGALADRALHDRLDAAAKSGGARLHLASGAIGALDCLQAARVGGLTGVVYTGRKPPAGWKGSAAEEVLDLDSLTDPAPFFEGSARQVALAYPKNANVAAAVALAGAGFDATRARLIADPTITANIHEIHAEGAFGSFHFRIEGRALPDNPRSSALAAMSVIAAIRRAQDRIRI</sequence>
<comment type="pathway">
    <text evidence="6">Cofactor biosynthesis; NAD(+) biosynthesis; iminoaspartate from L-aspartate (dehydrogenase route): step 1/1.</text>
</comment>
<dbReference type="InterPro" id="IPR005106">
    <property type="entry name" value="Asp/hSer_DH_NAD-bd"/>
</dbReference>
<reference evidence="9 10" key="1">
    <citation type="submission" date="2018-02" db="EMBL/GenBank/DDBJ databases">
        <title>Genomic Encyclopedia of Archaeal and Bacterial Type Strains, Phase II (KMG-II): from individual species to whole genera.</title>
        <authorList>
            <person name="Goeker M."/>
        </authorList>
    </citation>
    <scope>NUCLEOTIDE SEQUENCE [LARGE SCALE GENOMIC DNA]</scope>
    <source>
        <strain evidence="9 10">DSM 18921</strain>
    </source>
</reference>
<dbReference type="NCBIfam" id="NF009827">
    <property type="entry name" value="PRK13303.1-2"/>
    <property type="match status" value="1"/>
</dbReference>
<evidence type="ECO:0000256" key="6">
    <source>
        <dbReference type="HAMAP-Rule" id="MF_01265"/>
    </source>
</evidence>
<evidence type="ECO:0000256" key="5">
    <source>
        <dbReference type="ARBA" id="ARBA00023027"/>
    </source>
</evidence>
<dbReference type="PANTHER" id="PTHR31873:SF6">
    <property type="entry name" value="ASPARTATE DEHYDROGENASE DOMAIN-CONTAINING PROTEIN"/>
    <property type="match status" value="1"/>
</dbReference>
<evidence type="ECO:0000256" key="1">
    <source>
        <dbReference type="ARBA" id="ARBA00008331"/>
    </source>
</evidence>